<gene>
    <name evidence="7" type="ORF">DIW15_04625</name>
</gene>
<dbReference type="PANTHER" id="PTHR43400">
    <property type="entry name" value="FUMARATE REDUCTASE"/>
    <property type="match status" value="1"/>
</dbReference>
<feature type="domain" description="FAD-dependent oxidoreductase 2 FAD-binding" evidence="6">
    <location>
        <begin position="50"/>
        <end position="239"/>
    </location>
</feature>
<dbReference type="InterPro" id="IPR036188">
    <property type="entry name" value="FAD/NAD-bd_sf"/>
</dbReference>
<keyword evidence="3" id="KW-0274">FAD</keyword>
<reference evidence="7 8" key="1">
    <citation type="journal article" date="2018" name="Nat. Biotechnol.">
        <title>A standardized bacterial taxonomy based on genome phylogeny substantially revises the tree of life.</title>
        <authorList>
            <person name="Parks D.H."/>
            <person name="Chuvochina M."/>
            <person name="Waite D.W."/>
            <person name="Rinke C."/>
            <person name="Skarshewski A."/>
            <person name="Chaumeil P.A."/>
            <person name="Hugenholtz P."/>
        </authorList>
    </citation>
    <scope>NUCLEOTIDE SEQUENCE [LARGE SCALE GENOMIC DNA]</scope>
    <source>
        <strain evidence="7">UBA11306</strain>
    </source>
</reference>
<comment type="cofactor">
    <cofactor evidence="1">
        <name>FAD</name>
        <dbReference type="ChEBI" id="CHEBI:57692"/>
    </cofactor>
</comment>
<evidence type="ECO:0000313" key="8">
    <source>
        <dbReference type="Proteomes" id="UP000262195"/>
    </source>
</evidence>
<keyword evidence="4" id="KW-0560">Oxidoreductase</keyword>
<feature type="non-terminal residue" evidence="7">
    <location>
        <position position="243"/>
    </location>
</feature>
<name>A0A3D4S572_9ENTE</name>
<evidence type="ECO:0000313" key="7">
    <source>
        <dbReference type="EMBL" id="HCS93974.1"/>
    </source>
</evidence>
<evidence type="ECO:0000256" key="1">
    <source>
        <dbReference type="ARBA" id="ARBA00001974"/>
    </source>
</evidence>
<dbReference type="InterPro" id="IPR003953">
    <property type="entry name" value="FAD-dep_OxRdtase_2_FAD-bd"/>
</dbReference>
<dbReference type="AlphaFoldDB" id="A0A3D4S572"/>
<organism evidence="7 8">
    <name type="scientific">Bavariicoccus seileri</name>
    <dbReference type="NCBI Taxonomy" id="549685"/>
    <lineage>
        <taxon>Bacteria</taxon>
        <taxon>Bacillati</taxon>
        <taxon>Bacillota</taxon>
        <taxon>Bacilli</taxon>
        <taxon>Lactobacillales</taxon>
        <taxon>Enterococcaceae</taxon>
        <taxon>Bavariicoccus</taxon>
    </lineage>
</organism>
<evidence type="ECO:0000259" key="6">
    <source>
        <dbReference type="Pfam" id="PF00890"/>
    </source>
</evidence>
<evidence type="ECO:0000256" key="5">
    <source>
        <dbReference type="SAM" id="MobiDB-lite"/>
    </source>
</evidence>
<dbReference type="Proteomes" id="UP000262195">
    <property type="component" value="Unassembled WGS sequence"/>
</dbReference>
<feature type="region of interest" description="Disordered" evidence="5">
    <location>
        <begin position="12"/>
        <end position="43"/>
    </location>
</feature>
<sequence length="243" mass="25637">MALSALLLVGCSNNGADSDKDTSSSDKTEADSGASEQQYTDPSELKDSYDVIIVGAGGAGMTAAIEAKDKGLNPVIFEKMPVAGGNTSKSSSGMNASETKFQKEEGIEDSNDAFYDETLKGSHDTNDKELLRFFVVHSADAIDWLDSNGITLDNLTITGGMSEKRTHRPTDGSAIGGYLVDGLLHNVHEREIPLFVNSNVTEINEKDGVVDGVTVTVQGEEPQLISSKAVIITTGGFGASKEL</sequence>
<comment type="caution">
    <text evidence="7">The sequence shown here is derived from an EMBL/GenBank/DDBJ whole genome shotgun (WGS) entry which is preliminary data.</text>
</comment>
<feature type="compositionally biased region" description="Basic and acidic residues" evidence="5">
    <location>
        <begin position="17"/>
        <end position="30"/>
    </location>
</feature>
<evidence type="ECO:0000256" key="4">
    <source>
        <dbReference type="ARBA" id="ARBA00023002"/>
    </source>
</evidence>
<evidence type="ECO:0000256" key="3">
    <source>
        <dbReference type="ARBA" id="ARBA00022827"/>
    </source>
</evidence>
<keyword evidence="2" id="KW-0285">Flavoprotein</keyword>
<dbReference type="EMBL" id="DQHO01000030">
    <property type="protein sequence ID" value="HCS93974.1"/>
    <property type="molecule type" value="Genomic_DNA"/>
</dbReference>
<protein>
    <submittedName>
        <fullName evidence="7">Flavocytochrome c</fullName>
    </submittedName>
</protein>
<evidence type="ECO:0000256" key="2">
    <source>
        <dbReference type="ARBA" id="ARBA00022630"/>
    </source>
</evidence>
<dbReference type="InterPro" id="IPR050315">
    <property type="entry name" value="FAD-oxidoreductase_2"/>
</dbReference>
<dbReference type="Pfam" id="PF00890">
    <property type="entry name" value="FAD_binding_2"/>
    <property type="match status" value="1"/>
</dbReference>
<dbReference type="GO" id="GO:0016491">
    <property type="term" value="F:oxidoreductase activity"/>
    <property type="evidence" value="ECO:0007669"/>
    <property type="project" value="UniProtKB-KW"/>
</dbReference>
<proteinExistence type="predicted"/>
<accession>A0A3D4S572</accession>
<dbReference type="Gene3D" id="3.50.50.60">
    <property type="entry name" value="FAD/NAD(P)-binding domain"/>
    <property type="match status" value="1"/>
</dbReference>
<dbReference type="PANTHER" id="PTHR43400:SF7">
    <property type="entry name" value="FAD-DEPENDENT OXIDOREDUCTASE 2 FAD BINDING DOMAIN-CONTAINING PROTEIN"/>
    <property type="match status" value="1"/>
</dbReference>
<dbReference type="SUPFAM" id="SSF51905">
    <property type="entry name" value="FAD/NAD(P)-binding domain"/>
    <property type="match status" value="1"/>
</dbReference>